<dbReference type="PANTHER" id="PTHR47992">
    <property type="entry name" value="PROTEIN PHOSPHATASE"/>
    <property type="match status" value="1"/>
</dbReference>
<dbReference type="SMART" id="SM00332">
    <property type="entry name" value="PP2Cc"/>
    <property type="match status" value="1"/>
</dbReference>
<keyword evidence="2 4" id="KW-0378">Hydrolase</keyword>
<evidence type="ECO:0000256" key="4">
    <source>
        <dbReference type="RuleBase" id="RU003465"/>
    </source>
</evidence>
<feature type="region of interest" description="Disordered" evidence="5">
    <location>
        <begin position="792"/>
        <end position="814"/>
    </location>
</feature>
<evidence type="ECO:0000256" key="1">
    <source>
        <dbReference type="ARBA" id="ARBA00022723"/>
    </source>
</evidence>
<evidence type="ECO:0000313" key="8">
    <source>
        <dbReference type="Proteomes" id="UP000594454"/>
    </source>
</evidence>
<feature type="compositionally biased region" description="Low complexity" evidence="5">
    <location>
        <begin position="801"/>
        <end position="812"/>
    </location>
</feature>
<keyword evidence="3 4" id="KW-0904">Protein phosphatase</keyword>
<evidence type="ECO:0000256" key="5">
    <source>
        <dbReference type="SAM" id="MobiDB-lite"/>
    </source>
</evidence>
<feature type="compositionally biased region" description="Polar residues" evidence="5">
    <location>
        <begin position="726"/>
        <end position="747"/>
    </location>
</feature>
<dbReference type="PROSITE" id="PS01032">
    <property type="entry name" value="PPM_1"/>
    <property type="match status" value="1"/>
</dbReference>
<dbReference type="Pfam" id="PF00481">
    <property type="entry name" value="PP2C"/>
    <property type="match status" value="1"/>
</dbReference>
<evidence type="ECO:0000256" key="2">
    <source>
        <dbReference type="ARBA" id="ARBA00022801"/>
    </source>
</evidence>
<dbReference type="CDD" id="cd00143">
    <property type="entry name" value="PP2Cc"/>
    <property type="match status" value="1"/>
</dbReference>
<evidence type="ECO:0000256" key="3">
    <source>
        <dbReference type="ARBA" id="ARBA00022912"/>
    </source>
</evidence>
<dbReference type="InterPro" id="IPR001932">
    <property type="entry name" value="PPM-type_phosphatase-like_dom"/>
</dbReference>
<protein>
    <recommendedName>
        <fullName evidence="6">PPM-type phosphatase domain-containing protein</fullName>
    </recommendedName>
</protein>
<dbReference type="InParanoid" id="A0A7R8YVV9"/>
<dbReference type="Gene3D" id="3.60.40.10">
    <property type="entry name" value="PPM-type phosphatase domain"/>
    <property type="match status" value="1"/>
</dbReference>
<reference evidence="7 8" key="1">
    <citation type="submission" date="2020-11" db="EMBL/GenBank/DDBJ databases">
        <authorList>
            <person name="Wallbank WR R."/>
            <person name="Pardo Diaz C."/>
            <person name="Kozak K."/>
            <person name="Martin S."/>
            <person name="Jiggins C."/>
            <person name="Moest M."/>
            <person name="Warren A I."/>
            <person name="Generalovic N T."/>
            <person name="Byers J.R.P. K."/>
            <person name="Montejo-Kovacevich G."/>
            <person name="Yen C E."/>
        </authorList>
    </citation>
    <scope>NUCLEOTIDE SEQUENCE [LARGE SCALE GENOMIC DNA]</scope>
</reference>
<name>A0A7R8YVV9_HERIL</name>
<keyword evidence="1" id="KW-0479">Metal-binding</keyword>
<gene>
    <name evidence="7" type="ORF">HERILL_LOCUS10426</name>
</gene>
<comment type="similarity">
    <text evidence="4">Belongs to the PP2C family.</text>
</comment>
<feature type="domain" description="PPM-type phosphatase" evidence="6">
    <location>
        <begin position="10"/>
        <end position="323"/>
    </location>
</feature>
<keyword evidence="8" id="KW-1185">Reference proteome</keyword>
<dbReference type="InterPro" id="IPR015655">
    <property type="entry name" value="PP2C"/>
</dbReference>
<dbReference type="OrthoDB" id="10025511at2759"/>
<accession>A0A7R8YVV9</accession>
<sequence>MPSSIGINLRVTGHCSQGGRKYMEDFFSVAYQQSEDEKDLEYAFFGIYDGHGGSEAATFAKENLMNEIVSQKLFWSDLDQDVLRAIREGYIATHYAMWKEQEKWPRTSTGLPSTAGTTASVAFIRRGKIYIGHVGDSGIVLGYQEDGEKYWRAKALTHDHKPECNVEKTRILNSGGKVVTKSGVPRVVWNRPRIGHRGPVRRSTPIDEIPFLAVARSLGDLWSYNSALNEFVVSPDPDVKVIKIDPKNFRCLIFGTDGLWNVLSPSEAVEHAFEAELVNEHIALGDSHVEWTNPSKVLVDKALEQWSIRRMRADNTSVVTIMLDPPGPPKKDVIRNCSSASYGLEYTHTSTYNSMQVDSLVNSYGIDDSESETLYESSHDRGSDSDQLIVDSFPTNGYAVMTRFDDYESDSNGSDRISSCSASSSSSDVNSIVNSPSFNNQYMNSFAESYNSLLISNFEKGSETDEADVECYKDMGNNMLVETDNSEHSNQYQLHQYQQQCMAAGEGYSLTKLETRGEQQFNSMRNCNHRENLSFQDFGEAADYNQYNNISSSYQQLLMPSENVTVEMKEVNELYCEGKKFLECKDKDYCEVSSIIDNDRGKSEMNRYSHSSLDFDESIQINEISSSMAESNAQHLAALLSDRNDETLPKKVKNTHILNNIVPAVEQNENELIYEPRRLRSSILPTVGYNKRMLRSRNTLRKNLKNKTRVARSQQKRSTISKVLKTSNNTPILTHPSTNHSSLVWSQRQRKKSSKALSLSPTVQSAMKNNTLNGEVLKNTIEVKQSLACRHCSKESSQPTAANPPSSSRNSAWCYSAVQTRNRVQKRSNQ</sequence>
<dbReference type="GO" id="GO:0046872">
    <property type="term" value="F:metal ion binding"/>
    <property type="evidence" value="ECO:0007669"/>
    <property type="project" value="UniProtKB-KW"/>
</dbReference>
<dbReference type="FunFam" id="3.60.40.10:FF:000060">
    <property type="entry name" value="Protein phosphatase 2c"/>
    <property type="match status" value="1"/>
</dbReference>
<dbReference type="InterPro" id="IPR036457">
    <property type="entry name" value="PPM-type-like_dom_sf"/>
</dbReference>
<dbReference type="GO" id="GO:0004722">
    <property type="term" value="F:protein serine/threonine phosphatase activity"/>
    <property type="evidence" value="ECO:0007669"/>
    <property type="project" value="InterPro"/>
</dbReference>
<feature type="region of interest" description="Disordered" evidence="5">
    <location>
        <begin position="726"/>
        <end position="761"/>
    </location>
</feature>
<proteinExistence type="inferred from homology"/>
<evidence type="ECO:0000313" key="7">
    <source>
        <dbReference type="EMBL" id="CAD7087743.1"/>
    </source>
</evidence>
<organism evidence="7 8">
    <name type="scientific">Hermetia illucens</name>
    <name type="common">Black soldier fly</name>
    <dbReference type="NCBI Taxonomy" id="343691"/>
    <lineage>
        <taxon>Eukaryota</taxon>
        <taxon>Metazoa</taxon>
        <taxon>Ecdysozoa</taxon>
        <taxon>Arthropoda</taxon>
        <taxon>Hexapoda</taxon>
        <taxon>Insecta</taxon>
        <taxon>Pterygota</taxon>
        <taxon>Neoptera</taxon>
        <taxon>Endopterygota</taxon>
        <taxon>Diptera</taxon>
        <taxon>Brachycera</taxon>
        <taxon>Stratiomyomorpha</taxon>
        <taxon>Stratiomyidae</taxon>
        <taxon>Hermetiinae</taxon>
        <taxon>Hermetia</taxon>
    </lineage>
</organism>
<dbReference type="SUPFAM" id="SSF81606">
    <property type="entry name" value="PP2C-like"/>
    <property type="match status" value="1"/>
</dbReference>
<evidence type="ECO:0000259" key="6">
    <source>
        <dbReference type="PROSITE" id="PS51746"/>
    </source>
</evidence>
<dbReference type="InterPro" id="IPR000222">
    <property type="entry name" value="PP2C_BS"/>
</dbReference>
<dbReference type="Proteomes" id="UP000594454">
    <property type="component" value="Chromosome 4"/>
</dbReference>
<dbReference type="EMBL" id="LR899012">
    <property type="protein sequence ID" value="CAD7087743.1"/>
    <property type="molecule type" value="Genomic_DNA"/>
</dbReference>
<dbReference type="PROSITE" id="PS51746">
    <property type="entry name" value="PPM_2"/>
    <property type="match status" value="1"/>
</dbReference>
<dbReference type="AlphaFoldDB" id="A0A7R8YVV9"/>